<evidence type="ECO:0000313" key="2">
    <source>
        <dbReference type="Proteomes" id="UP001560573"/>
    </source>
</evidence>
<keyword evidence="2" id="KW-1185">Reference proteome</keyword>
<proteinExistence type="predicted"/>
<reference evidence="1 2" key="1">
    <citation type="submission" date="2023-07" db="EMBL/GenBank/DDBJ databases">
        <authorList>
            <person name="Lian W.-H."/>
        </authorList>
    </citation>
    <scope>NUCLEOTIDE SEQUENCE [LARGE SCALE GENOMIC DNA]</scope>
    <source>
        <strain evidence="1 2">SYSU DXS3180</strain>
    </source>
</reference>
<dbReference type="Proteomes" id="UP001560573">
    <property type="component" value="Unassembled WGS sequence"/>
</dbReference>
<protein>
    <submittedName>
        <fullName evidence="1">Uncharacterized protein</fullName>
    </submittedName>
</protein>
<comment type="caution">
    <text evidence="1">The sequence shown here is derived from an EMBL/GenBank/DDBJ whole genome shotgun (WGS) entry which is preliminary data.</text>
</comment>
<gene>
    <name evidence="1" type="ORF">QTN47_25520</name>
</gene>
<accession>A0ABV3ZLZ7</accession>
<name>A0ABV3ZLZ7_9BACT</name>
<dbReference type="RefSeq" id="WP_369332310.1">
    <property type="nucleotide sequence ID" value="NZ_JAULBC010000011.1"/>
</dbReference>
<dbReference type="EMBL" id="JAULBC010000011">
    <property type="protein sequence ID" value="MEX6690894.1"/>
    <property type="molecule type" value="Genomic_DNA"/>
</dbReference>
<organism evidence="1 2">
    <name type="scientific">Danxiaibacter flavus</name>
    <dbReference type="NCBI Taxonomy" id="3049108"/>
    <lineage>
        <taxon>Bacteria</taxon>
        <taxon>Pseudomonadati</taxon>
        <taxon>Bacteroidota</taxon>
        <taxon>Chitinophagia</taxon>
        <taxon>Chitinophagales</taxon>
        <taxon>Chitinophagaceae</taxon>
        <taxon>Danxiaibacter</taxon>
    </lineage>
</organism>
<evidence type="ECO:0000313" key="1">
    <source>
        <dbReference type="EMBL" id="MEX6690894.1"/>
    </source>
</evidence>
<sequence>MLIPKTLSVTDDSGFLAIVNADKYKSFVDENWEYEQLIKHFVDQMNNNSLVIWATGSEGEWTMRFTDKQSDKQSFKEFSKSINITNGKLWLINYEDLTMVAQFEDEKIPLNHNKDLFIQLDNGIYNITIRQLFDPCRGEQFNDINFEVILQQADNVSDNQIDKIFWQTE</sequence>